<organism evidence="2 3">
    <name type="scientific">Coccomyxa subellipsoidea</name>
    <dbReference type="NCBI Taxonomy" id="248742"/>
    <lineage>
        <taxon>Eukaryota</taxon>
        <taxon>Viridiplantae</taxon>
        <taxon>Chlorophyta</taxon>
        <taxon>core chlorophytes</taxon>
        <taxon>Trebouxiophyceae</taxon>
        <taxon>Trebouxiophyceae incertae sedis</taxon>
        <taxon>Coccomyxaceae</taxon>
        <taxon>Coccomyxa</taxon>
    </lineage>
</organism>
<keyword evidence="3" id="KW-1185">Reference proteome</keyword>
<evidence type="ECO:0000313" key="3">
    <source>
        <dbReference type="Proteomes" id="UP001491310"/>
    </source>
</evidence>
<sequence>MNLHTALKPGLDAAHYGKDTSRDALYLFEENWTHSLPGTPSPVAPSHRAYSYSSTLSPETPISDGSSIIDFNASPIGLQVAVPVLRKVNKITQLATSRNAVPAFGASGAFSGILSDSGVTKPVLIPNKHGRPISTDLQDHVNADLHNSNVSAGYIKEEGPITAPFSDGQLGSWTQRQIIYPVKTSAPPIRLPNSVTATYGFMPAEVAAKAAVPSPTPAFWPEQGVQHSKGPHKAAMAEAARAAAVKPTQHILFKAACRVDAPQRPGAVKTLQPLVGRRRVPAQPAKKDSPDLSLEDKIWRVRSKRAWIREQLRALRGFPKDSAYDEPWSDAFDMVQAMGEGLHLQTGQPGDSSDADEDGFSSDSDLHEQLLFDEEPAKPQASKAAPNLGPASSGTSSTETPLNTSLRPGNNSGLTAKGASNFSALTSAFQGAGLPMSNNQPTTIVGCAQELMRHQRSIELDTERAWQAKFSAKKPASPTAANKPAAAAEHRLLRNDSAFEDASRKSVSRAAIKQITPQVASKNTGAQWIGELLPAADFDTDGALTCAVIRITDEQSGASRIILRGKKGQSEAQIIKAVEEQAALMARMHALDNPTVHLLRGGTMLWADDSSS</sequence>
<protein>
    <submittedName>
        <fullName evidence="2">Uncharacterized protein</fullName>
    </submittedName>
</protein>
<evidence type="ECO:0000313" key="2">
    <source>
        <dbReference type="EMBL" id="KAK9918003.1"/>
    </source>
</evidence>
<reference evidence="2 3" key="1">
    <citation type="journal article" date="2024" name="Nat. Commun.">
        <title>Phylogenomics reveals the evolutionary origins of lichenization in chlorophyte algae.</title>
        <authorList>
            <person name="Puginier C."/>
            <person name="Libourel C."/>
            <person name="Otte J."/>
            <person name="Skaloud P."/>
            <person name="Haon M."/>
            <person name="Grisel S."/>
            <person name="Petersen M."/>
            <person name="Berrin J.G."/>
            <person name="Delaux P.M."/>
            <person name="Dal Grande F."/>
            <person name="Keller J."/>
        </authorList>
    </citation>
    <scope>NUCLEOTIDE SEQUENCE [LARGE SCALE GENOMIC DNA]</scope>
    <source>
        <strain evidence="2 3">SAG 216-7</strain>
    </source>
</reference>
<feature type="region of interest" description="Disordered" evidence="1">
    <location>
        <begin position="377"/>
        <end position="417"/>
    </location>
</feature>
<gene>
    <name evidence="2" type="ORF">WJX75_000458</name>
</gene>
<feature type="compositionally biased region" description="Polar residues" evidence="1">
    <location>
        <begin position="390"/>
        <end position="417"/>
    </location>
</feature>
<evidence type="ECO:0000256" key="1">
    <source>
        <dbReference type="SAM" id="MobiDB-lite"/>
    </source>
</evidence>
<name>A0ABR2Z1M4_9CHLO</name>
<dbReference type="EMBL" id="JALJOT010000001">
    <property type="protein sequence ID" value="KAK9918003.1"/>
    <property type="molecule type" value="Genomic_DNA"/>
</dbReference>
<dbReference type="Proteomes" id="UP001491310">
    <property type="component" value="Unassembled WGS sequence"/>
</dbReference>
<accession>A0ABR2Z1M4</accession>
<feature type="region of interest" description="Disordered" evidence="1">
    <location>
        <begin position="343"/>
        <end position="363"/>
    </location>
</feature>
<comment type="caution">
    <text evidence="2">The sequence shown here is derived from an EMBL/GenBank/DDBJ whole genome shotgun (WGS) entry which is preliminary data.</text>
</comment>
<proteinExistence type="predicted"/>